<dbReference type="KEGG" id="ksn:43589109"/>
<keyword evidence="3" id="KW-1185">Reference proteome</keyword>
<dbReference type="GeneID" id="43589109"/>
<reference evidence="2" key="1">
    <citation type="submission" date="2017-08" db="EMBL/GenBank/DDBJ databases">
        <authorList>
            <person name="Cuomo C."/>
            <person name="Billmyre B."/>
            <person name="Heitman J."/>
        </authorList>
    </citation>
    <scope>NUCLEOTIDE SEQUENCE</scope>
    <source>
        <strain evidence="2">CBS 12478</strain>
    </source>
</reference>
<dbReference type="Proteomes" id="UP000322225">
    <property type="component" value="Chromosome 11"/>
</dbReference>
<sequence>MLPPQHHLQHPKPTHHPSHTLAHAEAISIDNDHLAPIPPPKTPDTPTGTYTPLSKRLFNALVNKPTLSRTWEKKSYADQQRSAPLDGEMDIEQGQARGYRSPRSRPISFYASPAEIAAFRPLPMIETNGHVDHAHSAPVTPAAPTMG</sequence>
<protein>
    <submittedName>
        <fullName evidence="2">Uncharacterized protein</fullName>
    </submittedName>
</protein>
<accession>A0AAJ8LR05</accession>
<dbReference type="EMBL" id="CP144061">
    <property type="protein sequence ID" value="WWD21720.1"/>
    <property type="molecule type" value="Genomic_DNA"/>
</dbReference>
<proteinExistence type="predicted"/>
<dbReference type="RefSeq" id="XP_031860767.2">
    <property type="nucleotide sequence ID" value="XM_032004968.2"/>
</dbReference>
<evidence type="ECO:0000313" key="2">
    <source>
        <dbReference type="EMBL" id="WWD21720.1"/>
    </source>
</evidence>
<feature type="region of interest" description="Disordered" evidence="1">
    <location>
        <begin position="32"/>
        <end position="52"/>
    </location>
</feature>
<name>A0AAJ8LR05_9TREE</name>
<dbReference type="AlphaFoldDB" id="A0AAJ8LR05"/>
<gene>
    <name evidence="2" type="ORF">CI109_106207</name>
</gene>
<evidence type="ECO:0000256" key="1">
    <source>
        <dbReference type="SAM" id="MobiDB-lite"/>
    </source>
</evidence>
<reference evidence="2" key="2">
    <citation type="submission" date="2024-01" db="EMBL/GenBank/DDBJ databases">
        <title>Comparative genomics of Cryptococcus and Kwoniella reveals pathogenesis evolution and contrasting modes of karyotype evolution via chromosome fusion or intercentromeric recombination.</title>
        <authorList>
            <person name="Coelho M.A."/>
            <person name="David-Palma M."/>
            <person name="Shea T."/>
            <person name="Bowers K."/>
            <person name="McGinley-Smith S."/>
            <person name="Mohammad A.W."/>
            <person name="Gnirke A."/>
            <person name="Yurkov A.M."/>
            <person name="Nowrousian M."/>
            <person name="Sun S."/>
            <person name="Cuomo C.A."/>
            <person name="Heitman J."/>
        </authorList>
    </citation>
    <scope>NUCLEOTIDE SEQUENCE</scope>
    <source>
        <strain evidence="2">CBS 12478</strain>
    </source>
</reference>
<evidence type="ECO:0000313" key="3">
    <source>
        <dbReference type="Proteomes" id="UP000322225"/>
    </source>
</evidence>
<organism evidence="2 3">
    <name type="scientific">Kwoniella shandongensis</name>
    <dbReference type="NCBI Taxonomy" id="1734106"/>
    <lineage>
        <taxon>Eukaryota</taxon>
        <taxon>Fungi</taxon>
        <taxon>Dikarya</taxon>
        <taxon>Basidiomycota</taxon>
        <taxon>Agaricomycotina</taxon>
        <taxon>Tremellomycetes</taxon>
        <taxon>Tremellales</taxon>
        <taxon>Cryptococcaceae</taxon>
        <taxon>Kwoniella</taxon>
    </lineage>
</organism>